<keyword evidence="3 5" id="KW-0067">ATP-binding</keyword>
<dbReference type="PANTHER" id="PTHR11573:SF6">
    <property type="entry name" value="RIBONUCLEOSIDE-DIPHOSPHATE REDUCTASE LARGE SUBUNIT"/>
    <property type="match status" value="1"/>
</dbReference>
<sequence>MDLSKYMKPVFDRVVIKRDGREELFDSSKIERWAEYASKQKVDWKAIASNVIDRLPSRVKTADIHQTMIDYCLAQESLPHSRVAAQLVYAQLRKNMRRTLRVDDRDGIGDIAFQLAEQGLWTHELSYMITENEELVQEWYNAIYPIHLESWQVMQWADKYAIKKDGIPVETPHLGALGIAIAVHGVTDDAFRLACAIVEGKINLPTPVLNGCRNGDFDSISCSVITGGDTVDSIGVAEHLAYKMTAKKAGIGIEMSTRSAGDKVKNGRIAHLGKHPIYAAVDKAVKMFTQVSRGGSATITFSVYDPEIMMLLKLKSQRTPLDVRIDKMDYSMSYDDAFVEAVIRDKEIQTKSVDGTLHEKYKARDVLKAFLTARQETGRIYCFNHSEANRHTPFLDEIRLSNLCQEIMLPTAPFDDMLDLYNPTPGYKSNGEIAFCSLAAINVYKVTEAEYADIAYLAVKTVDNLISLAPALSAPVHTKLQARRSLGIGITGLAGWLGKQRGSYSDTALIESLAERHYYWCLSASQRLVLEGRAPVSGIRKDWLPIDTGHQTVPPEMDWESLRGKPRRNSVLVAHMPTESSAVFSDAPNGLYPVRDTIVAKASRYGLIKYIAPAVCTERAWDVGNDVLARAYGAVQSYTDQGISADYYVTPSRHPGGKVPMSILIREWVVQAKAGVKTMYYSNTNDFNGGAFSQQEEEACEGACKL</sequence>
<evidence type="ECO:0000256" key="3">
    <source>
        <dbReference type="ARBA" id="ARBA00022840"/>
    </source>
</evidence>
<evidence type="ECO:0000256" key="1">
    <source>
        <dbReference type="ARBA" id="ARBA00010406"/>
    </source>
</evidence>
<dbReference type="GeneID" id="77932634"/>
<evidence type="ECO:0000313" key="8">
    <source>
        <dbReference type="Proteomes" id="UP000830307"/>
    </source>
</evidence>
<dbReference type="KEGG" id="vg:77932634"/>
<dbReference type="Gene3D" id="3.20.70.20">
    <property type="match status" value="2"/>
</dbReference>
<dbReference type="PRINTS" id="PR01183">
    <property type="entry name" value="RIBORDTASEM1"/>
</dbReference>
<dbReference type="Pfam" id="PF03477">
    <property type="entry name" value="ATP-cone"/>
    <property type="match status" value="1"/>
</dbReference>
<dbReference type="InterPro" id="IPR000788">
    <property type="entry name" value="RNR_lg_C"/>
</dbReference>
<dbReference type="GO" id="GO:0005524">
    <property type="term" value="F:ATP binding"/>
    <property type="evidence" value="ECO:0007669"/>
    <property type="project" value="UniProtKB-UniRule"/>
</dbReference>
<keyword evidence="4" id="KW-0215">Deoxyribonucleotide synthesis</keyword>
<dbReference type="Proteomes" id="UP000830307">
    <property type="component" value="Segment"/>
</dbReference>
<dbReference type="InterPro" id="IPR008926">
    <property type="entry name" value="RNR_R1-su_N"/>
</dbReference>
<keyword evidence="8" id="KW-1185">Reference proteome</keyword>
<dbReference type="EMBL" id="OM810291">
    <property type="protein sequence ID" value="UOT58030.1"/>
    <property type="molecule type" value="Genomic_DNA"/>
</dbReference>
<dbReference type="GO" id="GO:0009263">
    <property type="term" value="P:deoxyribonucleotide biosynthetic process"/>
    <property type="evidence" value="ECO:0007669"/>
    <property type="project" value="UniProtKB-KW"/>
</dbReference>
<dbReference type="RefSeq" id="YP_010656739.1">
    <property type="nucleotide sequence ID" value="NC_070840.1"/>
</dbReference>
<dbReference type="Pfam" id="PF02867">
    <property type="entry name" value="Ribonuc_red_lgC"/>
    <property type="match status" value="1"/>
</dbReference>
<evidence type="ECO:0000256" key="5">
    <source>
        <dbReference type="PROSITE-ProRule" id="PRU00492"/>
    </source>
</evidence>
<reference evidence="7" key="1">
    <citation type="submission" date="2022-02" db="EMBL/GenBank/DDBJ databases">
        <title>The Aeromonas hydrophila phage ZPAH14.</title>
        <authorList>
            <person name="Li J."/>
        </authorList>
    </citation>
    <scope>NUCLEOTIDE SEQUENCE</scope>
</reference>
<dbReference type="PROSITE" id="PS51161">
    <property type="entry name" value="ATP_CONE"/>
    <property type="match status" value="1"/>
</dbReference>
<dbReference type="PANTHER" id="PTHR11573">
    <property type="entry name" value="RIBONUCLEOSIDE-DIPHOSPHATE REDUCTASE LARGE CHAIN"/>
    <property type="match status" value="1"/>
</dbReference>
<name>A0AAE9GXJ9_9CAUD</name>
<evidence type="ECO:0000256" key="2">
    <source>
        <dbReference type="ARBA" id="ARBA00022741"/>
    </source>
</evidence>
<protein>
    <recommendedName>
        <fullName evidence="6">ATP-cone domain-containing protein</fullName>
    </recommendedName>
</protein>
<evidence type="ECO:0000256" key="4">
    <source>
        <dbReference type="ARBA" id="ARBA00023116"/>
    </source>
</evidence>
<dbReference type="InterPro" id="IPR005144">
    <property type="entry name" value="ATP-cone_dom"/>
</dbReference>
<dbReference type="SUPFAM" id="SSF51998">
    <property type="entry name" value="PFL-like glycyl radical enzymes"/>
    <property type="match status" value="1"/>
</dbReference>
<dbReference type="InterPro" id="IPR039718">
    <property type="entry name" value="Rrm1"/>
</dbReference>
<proteinExistence type="inferred from homology"/>
<comment type="similarity">
    <text evidence="1">Belongs to the ribonucleoside diphosphate reductase large chain family.</text>
</comment>
<dbReference type="SUPFAM" id="SSF48168">
    <property type="entry name" value="R1 subunit of ribonucleotide reductase, N-terminal domain"/>
    <property type="match status" value="1"/>
</dbReference>
<organism evidence="7 8">
    <name type="scientific">Aeromonas phage ZPAH14</name>
    <dbReference type="NCBI Taxonomy" id="2924887"/>
    <lineage>
        <taxon>Viruses</taxon>
        <taxon>Duplodnaviria</taxon>
        <taxon>Heunggongvirae</taxon>
        <taxon>Uroviricota</taxon>
        <taxon>Caudoviricetes</taxon>
        <taxon>Chaseviridae</taxon>
        <taxon>Nefertitivirinae</taxon>
        <taxon>Shantouvirus</taxon>
        <taxon>Shantouvirus ZPAH14</taxon>
    </lineage>
</organism>
<feature type="domain" description="ATP-cone" evidence="6">
    <location>
        <begin position="13"/>
        <end position="98"/>
    </location>
</feature>
<dbReference type="GO" id="GO:0004748">
    <property type="term" value="F:ribonucleoside-diphosphate reductase activity, thioredoxin disulfide as acceptor"/>
    <property type="evidence" value="ECO:0007669"/>
    <property type="project" value="TreeGrafter"/>
</dbReference>
<accession>A0AAE9GXJ9</accession>
<evidence type="ECO:0000259" key="6">
    <source>
        <dbReference type="PROSITE" id="PS51161"/>
    </source>
</evidence>
<evidence type="ECO:0000313" key="7">
    <source>
        <dbReference type="EMBL" id="UOT58030.1"/>
    </source>
</evidence>
<dbReference type="Gene3D" id="1.10.1650.20">
    <property type="match status" value="1"/>
</dbReference>
<keyword evidence="2 5" id="KW-0547">Nucleotide-binding</keyword>